<dbReference type="InterPro" id="IPR014710">
    <property type="entry name" value="RmlC-like_jellyroll"/>
</dbReference>
<accession>A0A1S1YWJ5</accession>
<feature type="domain" description="Pirin N-terminal" evidence="4">
    <location>
        <begin position="60"/>
        <end position="138"/>
    </location>
</feature>
<dbReference type="OrthoDB" id="321327at2"/>
<evidence type="ECO:0000256" key="3">
    <source>
        <dbReference type="RuleBase" id="RU003457"/>
    </source>
</evidence>
<dbReference type="Gene3D" id="2.60.120.10">
    <property type="entry name" value="Jelly Rolls"/>
    <property type="match status" value="2"/>
</dbReference>
<dbReference type="CDD" id="cd02909">
    <property type="entry name" value="cupin_pirin_N"/>
    <property type="match status" value="1"/>
</dbReference>
<evidence type="ECO:0000259" key="5">
    <source>
        <dbReference type="Pfam" id="PF05726"/>
    </source>
</evidence>
<reference evidence="6 7" key="1">
    <citation type="journal article" date="2012" name="Int. J. Syst. Evol. Microbiol.">
        <title>Flammeovirga pacifica sp. nov., isolated from deep-sea sediment.</title>
        <authorList>
            <person name="Xu H."/>
            <person name="Fu Y."/>
            <person name="Yang N."/>
            <person name="Ding Z."/>
            <person name="Lai Q."/>
            <person name="Zeng R."/>
        </authorList>
    </citation>
    <scope>NUCLEOTIDE SEQUENCE [LARGE SCALE GENOMIC DNA]</scope>
    <source>
        <strain evidence="7">DSM 24597 / LMG 26175 / WPAGA1</strain>
    </source>
</reference>
<gene>
    <name evidence="6" type="ORF">NH26_03025</name>
</gene>
<organism evidence="6 7">
    <name type="scientific">Flammeovirga pacifica</name>
    <dbReference type="NCBI Taxonomy" id="915059"/>
    <lineage>
        <taxon>Bacteria</taxon>
        <taxon>Pseudomonadati</taxon>
        <taxon>Bacteroidota</taxon>
        <taxon>Cytophagia</taxon>
        <taxon>Cytophagales</taxon>
        <taxon>Flammeovirgaceae</taxon>
        <taxon>Flammeovirga</taxon>
    </lineage>
</organism>
<feature type="binding site" evidence="2">
    <location>
        <position position="116"/>
    </location>
    <ligand>
        <name>Fe cation</name>
        <dbReference type="ChEBI" id="CHEBI:24875"/>
    </ligand>
</feature>
<dbReference type="AlphaFoldDB" id="A0A1S1YWJ5"/>
<protein>
    <submittedName>
        <fullName evidence="6">Pirin</fullName>
    </submittedName>
</protein>
<evidence type="ECO:0000256" key="1">
    <source>
        <dbReference type="ARBA" id="ARBA00008416"/>
    </source>
</evidence>
<comment type="caution">
    <text evidence="6">The sequence shown here is derived from an EMBL/GenBank/DDBJ whole genome shotgun (WGS) entry which is preliminary data.</text>
</comment>
<sequence>MKKIHQIVTIGAQWPTLDPFLFTAHHKEIYPKGNEDMSISASLEGRNIGSDFSSKDGWSMYHGRKIPGFPYHPHRGFETITVVEEGFADHSDSLGAYGRFGNGDVQWMTAGKGVQHSEMFPLLSTDNDNPLELFQIWLNLPAKSKMVDPDYRMLWSEDIPLIKENNDQVSIKVIAGNYKETIGVGTTKDSWASNSEHNVAVWKIHLKANTTYQLPATEEGTNRTVYFYRGDEVQVEDQLINENSCIHVNETEEITLRTNSSEAYFLILQGKPINEAVAQHGPFVMNTKEELQEAFNDYQRTEFGGWPWEAKEKVHDKSKGRFAVYPNGKIEEKLK</sequence>
<dbReference type="InterPro" id="IPR011051">
    <property type="entry name" value="RmlC_Cupin_sf"/>
</dbReference>
<dbReference type="InterPro" id="IPR008778">
    <property type="entry name" value="Pirin_C_dom"/>
</dbReference>
<evidence type="ECO:0000256" key="2">
    <source>
        <dbReference type="PIRSR" id="PIRSR006232-1"/>
    </source>
</evidence>
<evidence type="ECO:0000313" key="6">
    <source>
        <dbReference type="EMBL" id="OHX65391.1"/>
    </source>
</evidence>
<evidence type="ECO:0000259" key="4">
    <source>
        <dbReference type="Pfam" id="PF02678"/>
    </source>
</evidence>
<dbReference type="GO" id="GO:0046872">
    <property type="term" value="F:metal ion binding"/>
    <property type="evidence" value="ECO:0007669"/>
    <property type="project" value="UniProtKB-KW"/>
</dbReference>
<dbReference type="Proteomes" id="UP000179797">
    <property type="component" value="Unassembled WGS sequence"/>
</dbReference>
<feature type="binding site" evidence="2">
    <location>
        <position position="74"/>
    </location>
    <ligand>
        <name>Fe cation</name>
        <dbReference type="ChEBI" id="CHEBI:24875"/>
    </ligand>
</feature>
<dbReference type="EMBL" id="JRYR02000001">
    <property type="protein sequence ID" value="OHX65391.1"/>
    <property type="molecule type" value="Genomic_DNA"/>
</dbReference>
<keyword evidence="2" id="KW-0408">Iron</keyword>
<keyword evidence="7" id="KW-1185">Reference proteome</keyword>
<feature type="binding site" evidence="2">
    <location>
        <position position="72"/>
    </location>
    <ligand>
        <name>Fe cation</name>
        <dbReference type="ChEBI" id="CHEBI:24875"/>
    </ligand>
</feature>
<dbReference type="Pfam" id="PF02678">
    <property type="entry name" value="Pirin"/>
    <property type="match status" value="1"/>
</dbReference>
<feature type="domain" description="Pirin C-terminal" evidence="5">
    <location>
        <begin position="202"/>
        <end position="304"/>
    </location>
</feature>
<feature type="binding site" evidence="2">
    <location>
        <position position="118"/>
    </location>
    <ligand>
        <name>Fe cation</name>
        <dbReference type="ChEBI" id="CHEBI:24875"/>
    </ligand>
</feature>
<dbReference type="PANTHER" id="PTHR13903">
    <property type="entry name" value="PIRIN-RELATED"/>
    <property type="match status" value="1"/>
</dbReference>
<proteinExistence type="inferred from homology"/>
<comment type="cofactor">
    <cofactor evidence="2">
        <name>Fe cation</name>
        <dbReference type="ChEBI" id="CHEBI:24875"/>
    </cofactor>
    <text evidence="2">Binds 1 Fe cation per subunit.</text>
</comment>
<dbReference type="InterPro" id="IPR012093">
    <property type="entry name" value="Pirin"/>
</dbReference>
<evidence type="ECO:0000313" key="7">
    <source>
        <dbReference type="Proteomes" id="UP000179797"/>
    </source>
</evidence>
<dbReference type="Pfam" id="PF05726">
    <property type="entry name" value="Pirin_C"/>
    <property type="match status" value="1"/>
</dbReference>
<dbReference type="PANTHER" id="PTHR13903:SF8">
    <property type="entry name" value="PIRIN"/>
    <property type="match status" value="1"/>
</dbReference>
<dbReference type="InterPro" id="IPR003829">
    <property type="entry name" value="Pirin_N_dom"/>
</dbReference>
<dbReference type="RefSeq" id="WP_044228896.1">
    <property type="nucleotide sequence ID" value="NZ_JRYR02000001.1"/>
</dbReference>
<keyword evidence="2" id="KW-0479">Metal-binding</keyword>
<name>A0A1S1YWJ5_FLAPC</name>
<dbReference type="SUPFAM" id="SSF51182">
    <property type="entry name" value="RmlC-like cupins"/>
    <property type="match status" value="1"/>
</dbReference>
<comment type="similarity">
    <text evidence="1 3">Belongs to the pirin family.</text>
</comment>
<dbReference type="STRING" id="915059.NH26_03025"/>